<feature type="transmembrane region" description="Helical" evidence="2">
    <location>
        <begin position="498"/>
        <end position="521"/>
    </location>
</feature>
<feature type="transmembrane region" description="Helical" evidence="2">
    <location>
        <begin position="134"/>
        <end position="151"/>
    </location>
</feature>
<evidence type="ECO:0000256" key="1">
    <source>
        <dbReference type="SAM" id="MobiDB-lite"/>
    </source>
</evidence>
<keyword evidence="4" id="KW-1185">Reference proteome</keyword>
<feature type="transmembrane region" description="Helical" evidence="2">
    <location>
        <begin position="441"/>
        <end position="469"/>
    </location>
</feature>
<comment type="caution">
    <text evidence="3">The sequence shown here is derived from an EMBL/GenBank/DDBJ whole genome shotgun (WGS) entry which is preliminary data.</text>
</comment>
<feature type="transmembrane region" description="Helical" evidence="2">
    <location>
        <begin position="93"/>
        <end position="114"/>
    </location>
</feature>
<dbReference type="OrthoDB" id="2149840at2759"/>
<keyword evidence="2" id="KW-0472">Membrane</keyword>
<sequence length="530" mass="59056">MEHPPQVTGTENRQDPASISALSPVSSDTAVVKDVAPVSAAPPATTSDPAPVSGIKKRLQLSSNRLLSLDLLRGLAILLMITCNSQAGDEPFPILYSVFPSFLFITGCALPLSVRADPNPTPGSHYYRNNAIRVFKRALMIWLLGIILNLPCPAGRRRRQVPLARVPEQPLSFSYLFTTSASTPSHQNTTGFDSDTKVDPEQEPETSSPKQDERQTWPWFVQVTLPYYLPVGCLVIWLICTFSVQVEGCPERAMILEPECSPQAYFDLKIFGKAHTYRHKAYDPEGALSTLTSILNVWFGWFIGCTVRTLNAQVKQLTNDFKARRQAREDTGADDAQALMDEVLEQEMLASWTATFAVFSAGISQTVLAILFYKFDAQPKMKRLEQLHRDHQAQRSGNQLSRHDIEQPLSTGADGRSNYSSTLNLYFKVDHFFRHWFRRSIVVVLGSMGRNAILLYMCSELVLGSAYFIPAGPVDPTTGKRGDLFSAAFDHTWGALDIGGWGALFFALGFAALHVLLAIFLDHKKWYFKV</sequence>
<feature type="compositionally biased region" description="Polar residues" evidence="1">
    <location>
        <begin position="7"/>
        <end position="25"/>
    </location>
</feature>
<feature type="region of interest" description="Disordered" evidence="1">
    <location>
        <begin position="182"/>
        <end position="213"/>
    </location>
</feature>
<dbReference type="EMBL" id="JAAAJA010000712">
    <property type="protein sequence ID" value="KAG0250227.1"/>
    <property type="molecule type" value="Genomic_DNA"/>
</dbReference>
<dbReference type="PANTHER" id="PTHR31061:SF24">
    <property type="entry name" value="LD22376P"/>
    <property type="match status" value="1"/>
</dbReference>
<evidence type="ECO:0000313" key="4">
    <source>
        <dbReference type="Proteomes" id="UP000726737"/>
    </source>
</evidence>
<feature type="region of interest" description="Disordered" evidence="1">
    <location>
        <begin position="388"/>
        <end position="415"/>
    </location>
</feature>
<evidence type="ECO:0000313" key="3">
    <source>
        <dbReference type="EMBL" id="KAG0250227.1"/>
    </source>
</evidence>
<reference evidence="3" key="1">
    <citation type="journal article" date="2020" name="Fungal Divers.">
        <title>Resolving the Mortierellaceae phylogeny through synthesis of multi-gene phylogenetics and phylogenomics.</title>
        <authorList>
            <person name="Vandepol N."/>
            <person name="Liber J."/>
            <person name="Desiro A."/>
            <person name="Na H."/>
            <person name="Kennedy M."/>
            <person name="Barry K."/>
            <person name="Grigoriev I.V."/>
            <person name="Miller A.N."/>
            <person name="O'Donnell K."/>
            <person name="Stajich J.E."/>
            <person name="Bonito G."/>
        </authorList>
    </citation>
    <scope>NUCLEOTIDE SEQUENCE</scope>
    <source>
        <strain evidence="3">KOD948</strain>
    </source>
</reference>
<feature type="compositionally biased region" description="Polar residues" evidence="1">
    <location>
        <begin position="182"/>
        <end position="193"/>
    </location>
</feature>
<proteinExistence type="predicted"/>
<keyword evidence="2" id="KW-1133">Transmembrane helix</keyword>
<keyword evidence="2" id="KW-0812">Transmembrane</keyword>
<feature type="transmembrane region" description="Helical" evidence="2">
    <location>
        <begin position="227"/>
        <end position="246"/>
    </location>
</feature>
<organism evidence="3 4">
    <name type="scientific">Mortierella polycephala</name>
    <dbReference type="NCBI Taxonomy" id="41804"/>
    <lineage>
        <taxon>Eukaryota</taxon>
        <taxon>Fungi</taxon>
        <taxon>Fungi incertae sedis</taxon>
        <taxon>Mucoromycota</taxon>
        <taxon>Mortierellomycotina</taxon>
        <taxon>Mortierellomycetes</taxon>
        <taxon>Mortierellales</taxon>
        <taxon>Mortierellaceae</taxon>
        <taxon>Mortierella</taxon>
    </lineage>
</organism>
<accession>A0A9P6PPX9</accession>
<dbReference type="Proteomes" id="UP000726737">
    <property type="component" value="Unassembled WGS sequence"/>
</dbReference>
<evidence type="ECO:0008006" key="5">
    <source>
        <dbReference type="Google" id="ProtNLM"/>
    </source>
</evidence>
<dbReference type="AlphaFoldDB" id="A0A9P6PPX9"/>
<protein>
    <recommendedName>
        <fullName evidence="5">Heparan-alpha-glucosaminide N-acetyltransferase catalytic domain-containing protein</fullName>
    </recommendedName>
</protein>
<dbReference type="PANTHER" id="PTHR31061">
    <property type="entry name" value="LD22376P"/>
    <property type="match status" value="1"/>
</dbReference>
<feature type="region of interest" description="Disordered" evidence="1">
    <location>
        <begin position="1"/>
        <end position="25"/>
    </location>
</feature>
<feature type="transmembrane region" description="Helical" evidence="2">
    <location>
        <begin position="349"/>
        <end position="373"/>
    </location>
</feature>
<gene>
    <name evidence="3" type="ORF">BG011_008566</name>
</gene>
<evidence type="ECO:0000256" key="2">
    <source>
        <dbReference type="SAM" id="Phobius"/>
    </source>
</evidence>
<name>A0A9P6PPX9_9FUNG</name>